<dbReference type="RefSeq" id="WP_171947690.1">
    <property type="nucleotide sequence ID" value="NZ_FNTH01000001.1"/>
</dbReference>
<reference evidence="8 9" key="1">
    <citation type="submission" date="2016-10" db="EMBL/GenBank/DDBJ databases">
        <authorList>
            <person name="de Groot N.N."/>
        </authorList>
    </citation>
    <scope>NUCLEOTIDE SEQUENCE [LARGE SCALE GENOMIC DNA]</scope>
    <source>
        <strain evidence="8 9">MT12</strain>
    </source>
</reference>
<dbReference type="Proteomes" id="UP000198992">
    <property type="component" value="Unassembled WGS sequence"/>
</dbReference>
<evidence type="ECO:0000256" key="5">
    <source>
        <dbReference type="ARBA" id="ARBA00022989"/>
    </source>
</evidence>
<feature type="transmembrane region" description="Helical" evidence="7">
    <location>
        <begin position="120"/>
        <end position="144"/>
    </location>
</feature>
<keyword evidence="3" id="KW-1003">Cell membrane</keyword>
<dbReference type="AlphaFoldDB" id="A0A1H4V1S1"/>
<dbReference type="EMBL" id="FNTH01000001">
    <property type="protein sequence ID" value="SEC75042.1"/>
    <property type="molecule type" value="Genomic_DNA"/>
</dbReference>
<evidence type="ECO:0000256" key="2">
    <source>
        <dbReference type="ARBA" id="ARBA00006679"/>
    </source>
</evidence>
<accession>A0A1H4V1S1</accession>
<feature type="transmembrane region" description="Helical" evidence="7">
    <location>
        <begin position="53"/>
        <end position="71"/>
    </location>
</feature>
<comment type="subcellular location">
    <subcellularLocation>
        <location evidence="1">Cell membrane</location>
        <topology evidence="1">Multi-pass membrane protein</topology>
    </subcellularLocation>
</comment>
<dbReference type="InterPro" id="IPR051907">
    <property type="entry name" value="DoxX-like_oxidoreductase"/>
</dbReference>
<keyword evidence="6 7" id="KW-0472">Membrane</keyword>
<protein>
    <submittedName>
        <fullName evidence="8">Putative oxidoreductase</fullName>
    </submittedName>
</protein>
<keyword evidence="4 7" id="KW-0812">Transmembrane</keyword>
<dbReference type="PANTHER" id="PTHR33452:SF1">
    <property type="entry name" value="INNER MEMBRANE PROTEIN YPHA-RELATED"/>
    <property type="match status" value="1"/>
</dbReference>
<evidence type="ECO:0000256" key="4">
    <source>
        <dbReference type="ARBA" id="ARBA00022692"/>
    </source>
</evidence>
<sequence>MNFIINLLILLPARIASHFSWAGPLIMRIIVGYTFMLAGWGKLTNLAQVTENFVGWGIPFPTILTPFVSGVECFGGAMLILGLFTRIPAAMLAVVMIVAIRSAKWGDVDSLETLLGFEEATYLAAFMWLAIAGPGAASLDRLLVNAAEGRKAPT</sequence>
<feature type="transmembrane region" description="Helical" evidence="7">
    <location>
        <begin position="21"/>
        <end position="41"/>
    </location>
</feature>
<evidence type="ECO:0000256" key="3">
    <source>
        <dbReference type="ARBA" id="ARBA00022475"/>
    </source>
</evidence>
<name>A0A1H4V1S1_9BRAD</name>
<dbReference type="PANTHER" id="PTHR33452">
    <property type="entry name" value="OXIDOREDUCTASE CATD-RELATED"/>
    <property type="match status" value="1"/>
</dbReference>
<keyword evidence="5 7" id="KW-1133">Transmembrane helix</keyword>
<evidence type="ECO:0000313" key="9">
    <source>
        <dbReference type="Proteomes" id="UP000198992"/>
    </source>
</evidence>
<organism evidence="8 9">
    <name type="scientific">Bradyrhizobium erythrophlei</name>
    <dbReference type="NCBI Taxonomy" id="1437360"/>
    <lineage>
        <taxon>Bacteria</taxon>
        <taxon>Pseudomonadati</taxon>
        <taxon>Pseudomonadota</taxon>
        <taxon>Alphaproteobacteria</taxon>
        <taxon>Hyphomicrobiales</taxon>
        <taxon>Nitrobacteraceae</taxon>
        <taxon>Bradyrhizobium</taxon>
    </lineage>
</organism>
<evidence type="ECO:0000256" key="1">
    <source>
        <dbReference type="ARBA" id="ARBA00004651"/>
    </source>
</evidence>
<comment type="similarity">
    <text evidence="2">Belongs to the DoxX family.</text>
</comment>
<gene>
    <name evidence="8" type="ORF">SAMN05444164_2653</name>
</gene>
<evidence type="ECO:0000313" key="8">
    <source>
        <dbReference type="EMBL" id="SEC75042.1"/>
    </source>
</evidence>
<feature type="transmembrane region" description="Helical" evidence="7">
    <location>
        <begin position="78"/>
        <end position="100"/>
    </location>
</feature>
<proteinExistence type="inferred from homology"/>
<dbReference type="InterPro" id="IPR032808">
    <property type="entry name" value="DoxX"/>
</dbReference>
<dbReference type="Pfam" id="PF07681">
    <property type="entry name" value="DoxX"/>
    <property type="match status" value="1"/>
</dbReference>
<evidence type="ECO:0000256" key="6">
    <source>
        <dbReference type="ARBA" id="ARBA00023136"/>
    </source>
</evidence>
<dbReference type="GO" id="GO:0005886">
    <property type="term" value="C:plasma membrane"/>
    <property type="evidence" value="ECO:0007669"/>
    <property type="project" value="UniProtKB-SubCell"/>
</dbReference>
<evidence type="ECO:0000256" key="7">
    <source>
        <dbReference type="SAM" id="Phobius"/>
    </source>
</evidence>